<dbReference type="Pfam" id="PF13796">
    <property type="entry name" value="Sensor"/>
    <property type="match status" value="1"/>
</dbReference>
<keyword evidence="5" id="KW-0547">Nucleotide-binding</keyword>
<dbReference type="Pfam" id="PF07730">
    <property type="entry name" value="HisKA_3"/>
    <property type="match status" value="1"/>
</dbReference>
<comment type="caution">
    <text evidence="11">The sequence shown here is derived from an EMBL/GenBank/DDBJ whole genome shotgun (WGS) entry which is preliminary data.</text>
</comment>
<dbReference type="InterPro" id="IPR036890">
    <property type="entry name" value="HATPase_C_sf"/>
</dbReference>
<dbReference type="SMART" id="SM00387">
    <property type="entry name" value="HATPase_c"/>
    <property type="match status" value="1"/>
</dbReference>
<evidence type="ECO:0000256" key="1">
    <source>
        <dbReference type="ARBA" id="ARBA00000085"/>
    </source>
</evidence>
<dbReference type="Proteomes" id="UP001500320">
    <property type="component" value="Unassembled WGS sequence"/>
</dbReference>
<evidence type="ECO:0000256" key="7">
    <source>
        <dbReference type="ARBA" id="ARBA00022840"/>
    </source>
</evidence>
<dbReference type="InterPro" id="IPR011712">
    <property type="entry name" value="Sig_transdc_His_kin_sub3_dim/P"/>
</dbReference>
<keyword evidence="9" id="KW-1133">Transmembrane helix</keyword>
<comment type="catalytic activity">
    <reaction evidence="1">
        <text>ATP + protein L-histidine = ADP + protein N-phospho-L-histidine.</text>
        <dbReference type="EC" id="2.7.13.3"/>
    </reaction>
</comment>
<keyword evidence="9" id="KW-0812">Transmembrane</keyword>
<reference evidence="12" key="1">
    <citation type="journal article" date="2019" name="Int. J. Syst. Evol. Microbiol.">
        <title>The Global Catalogue of Microorganisms (GCM) 10K type strain sequencing project: providing services to taxonomists for standard genome sequencing and annotation.</title>
        <authorList>
            <consortium name="The Broad Institute Genomics Platform"/>
            <consortium name="The Broad Institute Genome Sequencing Center for Infectious Disease"/>
            <person name="Wu L."/>
            <person name="Ma J."/>
        </authorList>
    </citation>
    <scope>NUCLEOTIDE SEQUENCE [LARGE SCALE GENOMIC DNA]</scope>
    <source>
        <strain evidence="12">JCM 9373</strain>
    </source>
</reference>
<dbReference type="InterPro" id="IPR025828">
    <property type="entry name" value="Put_sensor_dom"/>
</dbReference>
<keyword evidence="7" id="KW-0067">ATP-binding</keyword>
<evidence type="ECO:0000259" key="10">
    <source>
        <dbReference type="SMART" id="SM00387"/>
    </source>
</evidence>
<dbReference type="SUPFAM" id="SSF55874">
    <property type="entry name" value="ATPase domain of HSP90 chaperone/DNA topoisomerase II/histidine kinase"/>
    <property type="match status" value="1"/>
</dbReference>
<evidence type="ECO:0000256" key="5">
    <source>
        <dbReference type="ARBA" id="ARBA00022741"/>
    </source>
</evidence>
<proteinExistence type="predicted"/>
<evidence type="ECO:0000256" key="6">
    <source>
        <dbReference type="ARBA" id="ARBA00022777"/>
    </source>
</evidence>
<evidence type="ECO:0000256" key="8">
    <source>
        <dbReference type="ARBA" id="ARBA00023012"/>
    </source>
</evidence>
<organism evidence="11 12">
    <name type="scientific">Planomonospora alba</name>
    <dbReference type="NCBI Taxonomy" id="161354"/>
    <lineage>
        <taxon>Bacteria</taxon>
        <taxon>Bacillati</taxon>
        <taxon>Actinomycetota</taxon>
        <taxon>Actinomycetes</taxon>
        <taxon>Streptosporangiales</taxon>
        <taxon>Streptosporangiaceae</taxon>
        <taxon>Planomonospora</taxon>
    </lineage>
</organism>
<evidence type="ECO:0000256" key="2">
    <source>
        <dbReference type="ARBA" id="ARBA00012438"/>
    </source>
</evidence>
<dbReference type="InterPro" id="IPR050482">
    <property type="entry name" value="Sensor_HK_TwoCompSys"/>
</dbReference>
<dbReference type="Pfam" id="PF02518">
    <property type="entry name" value="HATPase_c"/>
    <property type="match status" value="1"/>
</dbReference>
<keyword evidence="8" id="KW-0902">Two-component regulatory system</keyword>
<feature type="domain" description="Histidine kinase/HSP90-like ATPase" evidence="10">
    <location>
        <begin position="324"/>
        <end position="414"/>
    </location>
</feature>
<feature type="transmembrane region" description="Helical" evidence="9">
    <location>
        <begin position="474"/>
        <end position="496"/>
    </location>
</feature>
<accession>A0ABP6N586</accession>
<keyword evidence="6" id="KW-0418">Kinase</keyword>
<dbReference type="CDD" id="cd16917">
    <property type="entry name" value="HATPase_UhpB-NarQ-NarX-like"/>
    <property type="match status" value="1"/>
</dbReference>
<keyword evidence="3" id="KW-0597">Phosphoprotein</keyword>
<feature type="transmembrane region" description="Helical" evidence="9">
    <location>
        <begin position="430"/>
        <end position="454"/>
    </location>
</feature>
<dbReference type="EC" id="2.7.13.3" evidence="2"/>
<dbReference type="Gene3D" id="3.30.565.10">
    <property type="entry name" value="Histidine kinase-like ATPase, C-terminal domain"/>
    <property type="match status" value="1"/>
</dbReference>
<evidence type="ECO:0000313" key="11">
    <source>
        <dbReference type="EMBL" id="GAA3132443.1"/>
    </source>
</evidence>
<keyword evidence="4" id="KW-0808">Transferase</keyword>
<feature type="transmembrane region" description="Helical" evidence="9">
    <location>
        <begin position="36"/>
        <end position="57"/>
    </location>
</feature>
<dbReference type="Gene3D" id="1.20.5.1930">
    <property type="match status" value="1"/>
</dbReference>
<dbReference type="PANTHER" id="PTHR24421:SF10">
    <property type="entry name" value="NITRATE_NITRITE SENSOR PROTEIN NARQ"/>
    <property type="match status" value="1"/>
</dbReference>
<protein>
    <recommendedName>
        <fullName evidence="2">histidine kinase</fullName>
        <ecNumber evidence="2">2.7.13.3</ecNumber>
    </recommendedName>
</protein>
<name>A0ABP6N586_9ACTN</name>
<evidence type="ECO:0000256" key="3">
    <source>
        <dbReference type="ARBA" id="ARBA00022553"/>
    </source>
</evidence>
<sequence length="518" mass="56369">MKGMKAVRRYATAALRAALLGLLAVADLFLAAGVLLTALFAFALGMIFLFPSAVRAVRRRTGLARRLSGRWLGREIAPSYLPPPPPVRPQPDGWYRHDRQLYRTPRWPDWHNRWQWMFGDPATWRDTAWLLLNPLAAGLLLLLPLAVTVLGLSLPWLWTPPKLLTLPLGLLLAAAGPAALPRLLSLYGWWNELFLGPTAKSLLASRVHRLNQERLETVDSQAAELRRIERDLHDGAQARLVAIGMTLGAAEALVGSDPAAARALLAKAREASSTALTELRGLVRGIHPPVLAERGLGDAVRALALDSPLKAEVTVDLPVRPEPPVESAAYFAVSELLANAARHGGADRVWIDIGSRGGALRITVTDDGSGGADPAGGSGLRGIERRLSAFDGVLALSSPPGGPTTAVIELPHARGARDPRNAEKMPGWKWVIVGTGWGLAWLPLFPQGLVAMVMKLIEMEDRSWILPLYLPDPWSWLLIVFDIALGTAMYAAAVLLPIQHSRRRWMAEAAPHRLCSDR</sequence>
<evidence type="ECO:0000256" key="4">
    <source>
        <dbReference type="ARBA" id="ARBA00022679"/>
    </source>
</evidence>
<gene>
    <name evidence="11" type="ORF">GCM10010466_23820</name>
</gene>
<dbReference type="RefSeq" id="WP_344858763.1">
    <property type="nucleotide sequence ID" value="NZ_BAAAUT010000016.1"/>
</dbReference>
<evidence type="ECO:0000256" key="9">
    <source>
        <dbReference type="SAM" id="Phobius"/>
    </source>
</evidence>
<dbReference type="PANTHER" id="PTHR24421">
    <property type="entry name" value="NITRATE/NITRITE SENSOR PROTEIN NARX-RELATED"/>
    <property type="match status" value="1"/>
</dbReference>
<dbReference type="InterPro" id="IPR003594">
    <property type="entry name" value="HATPase_dom"/>
</dbReference>
<keyword evidence="12" id="KW-1185">Reference proteome</keyword>
<feature type="transmembrane region" description="Helical" evidence="9">
    <location>
        <begin position="135"/>
        <end position="158"/>
    </location>
</feature>
<feature type="transmembrane region" description="Helical" evidence="9">
    <location>
        <begin position="164"/>
        <end position="184"/>
    </location>
</feature>
<dbReference type="EMBL" id="BAAAUT010000016">
    <property type="protein sequence ID" value="GAA3132443.1"/>
    <property type="molecule type" value="Genomic_DNA"/>
</dbReference>
<keyword evidence="9" id="KW-0472">Membrane</keyword>
<evidence type="ECO:0000313" key="12">
    <source>
        <dbReference type="Proteomes" id="UP001500320"/>
    </source>
</evidence>